<dbReference type="GO" id="GO:0016787">
    <property type="term" value="F:hydrolase activity"/>
    <property type="evidence" value="ECO:0007669"/>
    <property type="project" value="UniProtKB-KW"/>
</dbReference>
<evidence type="ECO:0000256" key="1">
    <source>
        <dbReference type="ARBA" id="ARBA00001936"/>
    </source>
</evidence>
<comment type="cofactor">
    <cofactor evidence="2">
        <name>Ni(2+)</name>
        <dbReference type="ChEBI" id="CHEBI:49786"/>
    </cofactor>
</comment>
<gene>
    <name evidence="11" type="ORF">THASP1DRAFT_29717</name>
</gene>
<dbReference type="InterPro" id="IPR043129">
    <property type="entry name" value="ATPase_NBD"/>
</dbReference>
<evidence type="ECO:0000256" key="4">
    <source>
        <dbReference type="ARBA" id="ARBA00022723"/>
    </source>
</evidence>
<dbReference type="Pfam" id="PF01937">
    <property type="entry name" value="ARMT1-like_dom"/>
    <property type="match status" value="1"/>
</dbReference>
<keyword evidence="5" id="KW-0547">Nucleotide-binding</keyword>
<evidence type="ECO:0000256" key="5">
    <source>
        <dbReference type="ARBA" id="ARBA00022741"/>
    </source>
</evidence>
<accession>A0A4P9XRD1</accession>
<dbReference type="GO" id="GO:0004594">
    <property type="term" value="F:pantothenate kinase activity"/>
    <property type="evidence" value="ECO:0007669"/>
    <property type="project" value="TreeGrafter"/>
</dbReference>
<dbReference type="Gene3D" id="3.40.50.10880">
    <property type="entry name" value="Uncharacterised protein PF01937, DUF89, domain 3"/>
    <property type="match status" value="1"/>
</dbReference>
<evidence type="ECO:0000256" key="6">
    <source>
        <dbReference type="ARBA" id="ARBA00022801"/>
    </source>
</evidence>
<dbReference type="EMBL" id="KZ992598">
    <property type="protein sequence ID" value="RKP08492.1"/>
    <property type="molecule type" value="Genomic_DNA"/>
</dbReference>
<dbReference type="PANTHER" id="PTHR12280">
    <property type="entry name" value="PANTOTHENATE KINASE"/>
    <property type="match status" value="1"/>
</dbReference>
<dbReference type="GO" id="GO:0005634">
    <property type="term" value="C:nucleus"/>
    <property type="evidence" value="ECO:0007669"/>
    <property type="project" value="TreeGrafter"/>
</dbReference>
<dbReference type="GO" id="GO:0015937">
    <property type="term" value="P:coenzyme A biosynthetic process"/>
    <property type="evidence" value="ECO:0007669"/>
    <property type="project" value="UniProtKB-KW"/>
</dbReference>
<evidence type="ECO:0000256" key="2">
    <source>
        <dbReference type="ARBA" id="ARBA00001967"/>
    </source>
</evidence>
<dbReference type="STRING" id="78915.A0A4P9XRD1"/>
<dbReference type="GO" id="GO:0005829">
    <property type="term" value="C:cytosol"/>
    <property type="evidence" value="ECO:0007669"/>
    <property type="project" value="TreeGrafter"/>
</dbReference>
<dbReference type="InterPro" id="IPR035073">
    <property type="entry name" value="At2g17340_3_helix_bundle"/>
</dbReference>
<dbReference type="InterPro" id="IPR002791">
    <property type="entry name" value="ARMT1-like_metal-bd"/>
</dbReference>
<dbReference type="SUPFAM" id="SSF111321">
    <property type="entry name" value="AF1104-like"/>
    <property type="match status" value="1"/>
</dbReference>
<keyword evidence="12" id="KW-1185">Reference proteome</keyword>
<dbReference type="PANTHER" id="PTHR12280:SF20">
    <property type="entry name" value="4'-PHOSPHOPANTETHEINE PHOSPHATASE"/>
    <property type="match status" value="1"/>
</dbReference>
<evidence type="ECO:0000313" key="12">
    <source>
        <dbReference type="Proteomes" id="UP000271241"/>
    </source>
</evidence>
<evidence type="ECO:0000259" key="10">
    <source>
        <dbReference type="Pfam" id="PF01937"/>
    </source>
</evidence>
<dbReference type="Gene3D" id="1.20.1700.10">
    <property type="entry name" value="AF1104-like"/>
    <property type="match status" value="1"/>
</dbReference>
<keyword evidence="7" id="KW-0067">ATP-binding</keyword>
<dbReference type="Pfam" id="PF03630">
    <property type="entry name" value="Fumble"/>
    <property type="match status" value="1"/>
</dbReference>
<comment type="cofactor">
    <cofactor evidence="1">
        <name>Mn(2+)</name>
        <dbReference type="ChEBI" id="CHEBI:29035"/>
    </cofactor>
</comment>
<keyword evidence="3" id="KW-0533">Nickel</keyword>
<dbReference type="InterPro" id="IPR036075">
    <property type="entry name" value="ARMT-1-like_metal-bd_sf"/>
</dbReference>
<sequence length="467" mass="51470">MISNNIGQIAHLNAKNHGLTRIYFGGYFIRGHPVTMSTLSYAIKFWSGDTMKAFFLRHEGYLGAVGAFLMHQSNRMRASFSENFTVATTIADSSVNALGTLDSLPSGLAPLPKLADVRSYLPDTFSLANDADHQYWTAALERNLSNMGQLAIEWQPDDPVNARKRVARFNDVFRKHLDRLRNNPGVYGALTVRSLLDLRERCLHEFGFYDIFEPVKRREVAASLASLPALLARLDDISDESIRLRALIDGVLAGNMFDWGSNQTLELLRNGELAFETAGERITRPSAFYQADDFIARVLNGPAYQQAVMFVDNSGADAVLGVIPFVRYLLKQGTRVILAANTVPALNDITANELTAVIPRIAEIDDEIAQAWKAGHLTVIGTGSDSPCLDLRRLSEDLVVQCQSVDLVIIEGMGRAIHTNFYAKFTCDSLKIAVFKNKWAAATLGTDVYCGMCLFEQPPAAADALSP</sequence>
<evidence type="ECO:0000256" key="7">
    <source>
        <dbReference type="ARBA" id="ARBA00022840"/>
    </source>
</evidence>
<dbReference type="InterPro" id="IPR004567">
    <property type="entry name" value="Type_II_PanK"/>
</dbReference>
<dbReference type="OrthoDB" id="498611at2759"/>
<dbReference type="GO" id="GO:0005524">
    <property type="term" value="F:ATP binding"/>
    <property type="evidence" value="ECO:0007669"/>
    <property type="project" value="UniProtKB-KW"/>
</dbReference>
<feature type="domain" description="Damage-control phosphatase ARMT1-like metal-binding" evidence="10">
    <location>
        <begin position="155"/>
        <end position="446"/>
    </location>
</feature>
<protein>
    <recommendedName>
        <fullName evidence="10">Damage-control phosphatase ARMT1-like metal-binding domain-containing protein</fullName>
    </recommendedName>
</protein>
<evidence type="ECO:0000256" key="9">
    <source>
        <dbReference type="ARBA" id="ARBA00023211"/>
    </source>
</evidence>
<keyword evidence="6" id="KW-0378">Hydrolase</keyword>
<keyword evidence="4" id="KW-0479">Metal-binding</keyword>
<keyword evidence="9" id="KW-0464">Manganese</keyword>
<evidence type="ECO:0000256" key="3">
    <source>
        <dbReference type="ARBA" id="ARBA00022596"/>
    </source>
</evidence>
<name>A0A4P9XRD1_9FUNG</name>
<organism evidence="11 12">
    <name type="scientific">Thamnocephalis sphaerospora</name>
    <dbReference type="NCBI Taxonomy" id="78915"/>
    <lineage>
        <taxon>Eukaryota</taxon>
        <taxon>Fungi</taxon>
        <taxon>Fungi incertae sedis</taxon>
        <taxon>Zoopagomycota</taxon>
        <taxon>Zoopagomycotina</taxon>
        <taxon>Zoopagomycetes</taxon>
        <taxon>Zoopagales</taxon>
        <taxon>Sigmoideomycetaceae</taxon>
        <taxon>Thamnocephalis</taxon>
    </lineage>
</organism>
<dbReference type="Proteomes" id="UP000271241">
    <property type="component" value="Unassembled WGS sequence"/>
</dbReference>
<evidence type="ECO:0000313" key="11">
    <source>
        <dbReference type="EMBL" id="RKP08492.1"/>
    </source>
</evidence>
<dbReference type="GO" id="GO:0046872">
    <property type="term" value="F:metal ion binding"/>
    <property type="evidence" value="ECO:0007669"/>
    <property type="project" value="UniProtKB-KW"/>
</dbReference>
<keyword evidence="8" id="KW-0173">Coenzyme A biosynthesis</keyword>
<reference evidence="12" key="1">
    <citation type="journal article" date="2018" name="Nat. Microbiol.">
        <title>Leveraging single-cell genomics to expand the fungal tree of life.</title>
        <authorList>
            <person name="Ahrendt S.R."/>
            <person name="Quandt C.A."/>
            <person name="Ciobanu D."/>
            <person name="Clum A."/>
            <person name="Salamov A."/>
            <person name="Andreopoulos B."/>
            <person name="Cheng J.F."/>
            <person name="Woyke T."/>
            <person name="Pelin A."/>
            <person name="Henrissat B."/>
            <person name="Reynolds N.K."/>
            <person name="Benny G.L."/>
            <person name="Smith M.E."/>
            <person name="James T.Y."/>
            <person name="Grigoriev I.V."/>
        </authorList>
    </citation>
    <scope>NUCLEOTIDE SEQUENCE [LARGE SCALE GENOMIC DNA]</scope>
    <source>
        <strain evidence="12">RSA 1356</strain>
    </source>
</reference>
<dbReference type="AlphaFoldDB" id="A0A4P9XRD1"/>
<proteinExistence type="predicted"/>
<dbReference type="SUPFAM" id="SSF53067">
    <property type="entry name" value="Actin-like ATPase domain"/>
    <property type="match status" value="1"/>
</dbReference>
<dbReference type="Gene3D" id="3.30.420.40">
    <property type="match status" value="1"/>
</dbReference>
<evidence type="ECO:0000256" key="8">
    <source>
        <dbReference type="ARBA" id="ARBA00022993"/>
    </source>
</evidence>